<reference evidence="1" key="1">
    <citation type="submission" date="2013-07" db="EMBL/GenBank/DDBJ databases">
        <title>The genome of an arbuscular mycorrhizal fungus provides insights into the evolution of the oldest plant symbiosis.</title>
        <authorList>
            <consortium name="DOE Joint Genome Institute"/>
            <person name="Tisserant E."/>
            <person name="Malbreil M."/>
            <person name="Kuo A."/>
            <person name="Kohler A."/>
            <person name="Symeonidi A."/>
            <person name="Balestrini R."/>
            <person name="Charron P."/>
            <person name="Duensing N."/>
            <person name="Frei-dit-Frey N."/>
            <person name="Gianinazzi-Pearson V."/>
            <person name="Gilbert B."/>
            <person name="Handa Y."/>
            <person name="Hijri M."/>
            <person name="Kaul R."/>
            <person name="Kawaguchi M."/>
            <person name="Krajinski F."/>
            <person name="Lammers P."/>
            <person name="Lapierre D."/>
            <person name="Masclaux F.G."/>
            <person name="Murat C."/>
            <person name="Morin E."/>
            <person name="Ndikumana S."/>
            <person name="Pagni M."/>
            <person name="Petitpierre D."/>
            <person name="Requena N."/>
            <person name="Rosikiewicz P."/>
            <person name="Riley R."/>
            <person name="Saito K."/>
            <person name="San Clemente H."/>
            <person name="Shapiro H."/>
            <person name="van Tuinen D."/>
            <person name="Becard G."/>
            <person name="Bonfante P."/>
            <person name="Paszkowski U."/>
            <person name="Shachar-Hill Y."/>
            <person name="Young J.P."/>
            <person name="Sanders I.R."/>
            <person name="Henrissat B."/>
            <person name="Rensing S.A."/>
            <person name="Grigoriev I.V."/>
            <person name="Corradi N."/>
            <person name="Roux C."/>
            <person name="Martin F."/>
        </authorList>
    </citation>
    <scope>NUCLEOTIDE SEQUENCE</scope>
    <source>
        <strain evidence="1">DAOM 197198</strain>
    </source>
</reference>
<name>U9UTV8_RHIID</name>
<proteinExistence type="predicted"/>
<gene>
    <name evidence="1" type="ORF">GLOINDRAFT_15045</name>
</gene>
<dbReference type="AlphaFoldDB" id="U9UTV8"/>
<organism evidence="1">
    <name type="scientific">Rhizophagus irregularis (strain DAOM 181602 / DAOM 197198 / MUCL 43194)</name>
    <name type="common">Arbuscular mycorrhizal fungus</name>
    <name type="synonym">Glomus intraradices</name>
    <dbReference type="NCBI Taxonomy" id="747089"/>
    <lineage>
        <taxon>Eukaryota</taxon>
        <taxon>Fungi</taxon>
        <taxon>Fungi incertae sedis</taxon>
        <taxon>Mucoromycota</taxon>
        <taxon>Glomeromycotina</taxon>
        <taxon>Glomeromycetes</taxon>
        <taxon>Glomerales</taxon>
        <taxon>Glomeraceae</taxon>
        <taxon>Rhizophagus</taxon>
    </lineage>
</organism>
<sequence>MQLDNNRKTCTAMFLVEELSQSKYSQKKIKQEFRHRMKNILSKSCMERRRSNRKRRPSGRIHKFLNLTQRGTVVEINQEFTLMIFPISPTQGAFDFLIYYTANYSAQYIDEDGMEKFGNLLISLPNVHSG</sequence>
<dbReference type="EMBL" id="KI274457">
    <property type="protein sequence ID" value="ESA23825.1"/>
    <property type="molecule type" value="Genomic_DNA"/>
</dbReference>
<accession>U9UTV8</accession>
<evidence type="ECO:0000313" key="1">
    <source>
        <dbReference type="EMBL" id="ESA23825.1"/>
    </source>
</evidence>
<dbReference type="HOGENOM" id="CLU_159486_0_0_1"/>
<protein>
    <submittedName>
        <fullName evidence="1">Uncharacterized protein</fullName>
    </submittedName>
</protein>